<keyword evidence="3 5" id="KW-1133">Transmembrane helix</keyword>
<dbReference type="EMBL" id="LUKN01002522">
    <property type="protein sequence ID" value="OAQ98955.1"/>
    <property type="molecule type" value="Genomic_DNA"/>
</dbReference>
<feature type="transmembrane region" description="Helical" evidence="5">
    <location>
        <begin position="501"/>
        <end position="520"/>
    </location>
</feature>
<evidence type="ECO:0000259" key="6">
    <source>
        <dbReference type="PROSITE" id="PS50850"/>
    </source>
</evidence>
<feature type="transmembrane region" description="Helical" evidence="5">
    <location>
        <begin position="468"/>
        <end position="489"/>
    </location>
</feature>
<name>A0A179I8G5_CORDF</name>
<evidence type="ECO:0000313" key="8">
    <source>
        <dbReference type="Proteomes" id="UP000243081"/>
    </source>
</evidence>
<sequence length="546" mass="59745">MSLPATSDAASWPPGTVRIQEGEFRLQTELEACINSTDDSKRLILHPTPTSDPNDPLNWSSSRKAVNFSLVCLYTLLTFAQLDVGFTAWDQYNDELGFSEDTLNGSAAANYLGLALGCIAFIPLVHKIGRRPVYLLSAVLQFVSCIWSARTNTVGDLYGSNVISGIGGAISETIVQITIADLFFIHHHATVNGLALLATFTGAYLGPVASGYVVESQGWRWVWWWCSILFGMNGLLVLFLFEETKYVHAVWHPEGTTESLVANTLESERDARETEVGGQAVHTKIDASIPIKPFRQRLAFLTITKGSVLHDIYEPLVILVTFPAITYTAIAYGVLLAWFAVLISVQATYMFDAPYNFSSIGIGLMSIAPFVASIPGVWIGGYLNDKLIVRLARRNHGIYEPEMRLWMILPLAIIAPAGILMFGLGLNNGAPWPLLAVGFGMYGFCLTTGGIVSLAYAMDCYHDVIGNALVGVTIIRNLLTVGILFALTAWLDGMGIQDTHILIAVLTVLVLVGPIGLIIWGKKARTRTAASYKRMAMRQPTRRNKH</sequence>
<evidence type="ECO:0000256" key="5">
    <source>
        <dbReference type="SAM" id="Phobius"/>
    </source>
</evidence>
<evidence type="ECO:0000256" key="2">
    <source>
        <dbReference type="ARBA" id="ARBA00022692"/>
    </source>
</evidence>
<feature type="transmembrane region" description="Helical" evidence="5">
    <location>
        <begin position="133"/>
        <end position="150"/>
    </location>
</feature>
<feature type="transmembrane region" description="Helical" evidence="5">
    <location>
        <begin position="65"/>
        <end position="88"/>
    </location>
</feature>
<dbReference type="PANTHER" id="PTHR23502">
    <property type="entry name" value="MAJOR FACILITATOR SUPERFAMILY"/>
    <property type="match status" value="1"/>
</dbReference>
<keyword evidence="8" id="KW-1185">Reference proteome</keyword>
<dbReference type="OMA" id="PTRRNKH"/>
<dbReference type="OrthoDB" id="5215911at2759"/>
<dbReference type="Proteomes" id="UP000243081">
    <property type="component" value="Unassembled WGS sequence"/>
</dbReference>
<evidence type="ECO:0000313" key="7">
    <source>
        <dbReference type="EMBL" id="OAQ98955.1"/>
    </source>
</evidence>
<feature type="transmembrane region" description="Helical" evidence="5">
    <location>
        <begin position="360"/>
        <end position="384"/>
    </location>
</feature>
<dbReference type="SUPFAM" id="SSF103473">
    <property type="entry name" value="MFS general substrate transporter"/>
    <property type="match status" value="1"/>
</dbReference>
<organism evidence="7 8">
    <name type="scientific">Cordyceps confragosa</name>
    <name type="common">Lecanicillium lecanii</name>
    <dbReference type="NCBI Taxonomy" id="2714763"/>
    <lineage>
        <taxon>Eukaryota</taxon>
        <taxon>Fungi</taxon>
        <taxon>Dikarya</taxon>
        <taxon>Ascomycota</taxon>
        <taxon>Pezizomycotina</taxon>
        <taxon>Sordariomycetes</taxon>
        <taxon>Hypocreomycetidae</taxon>
        <taxon>Hypocreales</taxon>
        <taxon>Cordycipitaceae</taxon>
        <taxon>Akanthomyces</taxon>
    </lineage>
</organism>
<dbReference type="Gene3D" id="1.20.1250.20">
    <property type="entry name" value="MFS general substrate transporter like domains"/>
    <property type="match status" value="1"/>
</dbReference>
<feature type="transmembrane region" description="Helical" evidence="5">
    <location>
        <begin position="108"/>
        <end position="126"/>
    </location>
</feature>
<evidence type="ECO:0000256" key="4">
    <source>
        <dbReference type="ARBA" id="ARBA00023136"/>
    </source>
</evidence>
<proteinExistence type="predicted"/>
<dbReference type="GO" id="GO:0005886">
    <property type="term" value="C:plasma membrane"/>
    <property type="evidence" value="ECO:0007669"/>
    <property type="project" value="TreeGrafter"/>
</dbReference>
<keyword evidence="2 5" id="KW-0812">Transmembrane</keyword>
<feature type="transmembrane region" description="Helical" evidence="5">
    <location>
        <begin position="191"/>
        <end position="209"/>
    </location>
</feature>
<evidence type="ECO:0000256" key="1">
    <source>
        <dbReference type="ARBA" id="ARBA00004141"/>
    </source>
</evidence>
<evidence type="ECO:0000256" key="3">
    <source>
        <dbReference type="ARBA" id="ARBA00022989"/>
    </source>
</evidence>
<reference evidence="7 8" key="1">
    <citation type="submission" date="2016-03" db="EMBL/GenBank/DDBJ databases">
        <title>Fine-scale spatial genetic structure of a fungal parasite of coffee scale insects.</title>
        <authorList>
            <person name="Jackson D."/>
            <person name="Zemenick K.A."/>
            <person name="Malloure B."/>
            <person name="Quandt C.A."/>
            <person name="James T.Y."/>
        </authorList>
    </citation>
    <scope>NUCLEOTIDE SEQUENCE [LARGE SCALE GENOMIC DNA]</scope>
    <source>
        <strain evidence="7 8">UM487</strain>
    </source>
</reference>
<gene>
    <name evidence="7" type="ORF">LLEC1_00607</name>
</gene>
<dbReference type="PROSITE" id="PS50850">
    <property type="entry name" value="MFS"/>
    <property type="match status" value="1"/>
</dbReference>
<dbReference type="GO" id="GO:0022857">
    <property type="term" value="F:transmembrane transporter activity"/>
    <property type="evidence" value="ECO:0007669"/>
    <property type="project" value="InterPro"/>
</dbReference>
<dbReference type="PANTHER" id="PTHR23502:SF50">
    <property type="entry name" value="TRANSPORTER, PUTATIVE (AFU_ORTHOLOGUE AFUA_5G00430)-RELATED"/>
    <property type="match status" value="1"/>
</dbReference>
<protein>
    <recommendedName>
        <fullName evidence="6">Major facilitator superfamily (MFS) profile domain-containing protein</fullName>
    </recommendedName>
</protein>
<dbReference type="InterPro" id="IPR011701">
    <property type="entry name" value="MFS"/>
</dbReference>
<dbReference type="InterPro" id="IPR036259">
    <property type="entry name" value="MFS_trans_sf"/>
</dbReference>
<comment type="subcellular location">
    <subcellularLocation>
        <location evidence="1">Membrane</location>
        <topology evidence="1">Multi-pass membrane protein</topology>
    </subcellularLocation>
</comment>
<feature type="domain" description="Major facilitator superfamily (MFS) profile" evidence="6">
    <location>
        <begin position="67"/>
        <end position="525"/>
    </location>
</feature>
<feature type="transmembrane region" description="Helical" evidence="5">
    <location>
        <begin position="432"/>
        <end position="456"/>
    </location>
</feature>
<feature type="transmembrane region" description="Helical" evidence="5">
    <location>
        <begin position="316"/>
        <end position="340"/>
    </location>
</feature>
<feature type="transmembrane region" description="Helical" evidence="5">
    <location>
        <begin position="221"/>
        <end position="241"/>
    </location>
</feature>
<accession>A0A179I8G5</accession>
<dbReference type="AlphaFoldDB" id="A0A179I8G5"/>
<comment type="caution">
    <text evidence="7">The sequence shown here is derived from an EMBL/GenBank/DDBJ whole genome shotgun (WGS) entry which is preliminary data.</text>
</comment>
<dbReference type="InterPro" id="IPR020846">
    <property type="entry name" value="MFS_dom"/>
</dbReference>
<dbReference type="Pfam" id="PF07690">
    <property type="entry name" value="MFS_1"/>
    <property type="match status" value="1"/>
</dbReference>
<feature type="transmembrane region" description="Helical" evidence="5">
    <location>
        <begin position="405"/>
        <end position="426"/>
    </location>
</feature>
<feature type="transmembrane region" description="Helical" evidence="5">
    <location>
        <begin position="162"/>
        <end position="184"/>
    </location>
</feature>
<keyword evidence="4 5" id="KW-0472">Membrane</keyword>